<organism evidence="1">
    <name type="scientific">Leptolyngbya boryana CZ1</name>
    <dbReference type="NCBI Taxonomy" id="3060204"/>
    <lineage>
        <taxon>Bacteria</taxon>
        <taxon>Bacillati</taxon>
        <taxon>Cyanobacteriota</taxon>
        <taxon>Cyanophyceae</taxon>
        <taxon>Leptolyngbyales</taxon>
        <taxon>Leptolyngbyaceae</taxon>
        <taxon>Leptolyngbya group</taxon>
        <taxon>Leptolyngbya</taxon>
    </lineage>
</organism>
<accession>A0AA97AQF9</accession>
<sequence length="169" mass="17831">MVKNWIGSAIVISNLLLATTGVFSPKAVAGTMTEIQLSGTVEPALKLVATSTPISSVQVLSNISLADQQMQQVAQLAISTNSEQEYDLKVTASILTNAEGKTIPVQVILVKPGAEPTSVQPSATSNLENHAGTNIVVSETQNLLVQYESTPPQKSEVYSGTISLLLLNR</sequence>
<dbReference type="EMBL" id="CP130144">
    <property type="protein sequence ID" value="WNZ43390.1"/>
    <property type="molecule type" value="Genomic_DNA"/>
</dbReference>
<gene>
    <name evidence="1" type="ORF">Q2T42_16185</name>
</gene>
<reference evidence="1" key="2">
    <citation type="submission" date="2023-07" db="EMBL/GenBank/DDBJ databases">
        <authorList>
            <person name="Bai X.-H."/>
            <person name="Wang H.-H."/>
            <person name="Wang J."/>
            <person name="Ma M.-Y."/>
            <person name="Hu H.-H."/>
            <person name="Song Z.-L."/>
            <person name="Ma H.-G."/>
            <person name="Fan Y."/>
            <person name="Du C.-Y."/>
            <person name="Xu J.-C."/>
        </authorList>
    </citation>
    <scope>NUCLEOTIDE SEQUENCE</scope>
    <source>
        <strain evidence="1">CZ1</strain>
    </source>
</reference>
<name>A0AA97AQF9_LEPBY</name>
<reference evidence="1" key="1">
    <citation type="journal article" date="2023" name="Plants (Basel)">
        <title>Genomic Analysis of Leptolyngbya boryana CZ1 Reveals Efficient Carbon Fixation Modules.</title>
        <authorList>
            <person name="Bai X."/>
            <person name="Wang H."/>
            <person name="Cheng W."/>
            <person name="Wang J."/>
            <person name="Ma M."/>
            <person name="Hu H."/>
            <person name="Song Z."/>
            <person name="Ma H."/>
            <person name="Fan Y."/>
            <person name="Du C."/>
            <person name="Xu J."/>
        </authorList>
    </citation>
    <scope>NUCLEOTIDE SEQUENCE</scope>
    <source>
        <strain evidence="1">CZ1</strain>
    </source>
</reference>
<protein>
    <submittedName>
        <fullName evidence="1">Uncharacterized protein</fullName>
    </submittedName>
</protein>
<dbReference type="AlphaFoldDB" id="A0AA97AQF9"/>
<dbReference type="RefSeq" id="WP_287457048.1">
    <property type="nucleotide sequence ID" value="NZ_CP130144.1"/>
</dbReference>
<proteinExistence type="predicted"/>
<evidence type="ECO:0000313" key="1">
    <source>
        <dbReference type="EMBL" id="WNZ43390.1"/>
    </source>
</evidence>